<reference evidence="2 3" key="1">
    <citation type="journal article" date="2018" name="Front. Plant Sci.">
        <title>Red Clover (Trifolium pratense) and Zigzag Clover (T. medium) - A Picture of Genomic Similarities and Differences.</title>
        <authorList>
            <person name="Dluhosova J."/>
            <person name="Istvanek J."/>
            <person name="Nedelnik J."/>
            <person name="Repkova J."/>
        </authorList>
    </citation>
    <scope>NUCLEOTIDE SEQUENCE [LARGE SCALE GENOMIC DNA]</scope>
    <source>
        <strain evidence="3">cv. 10/8</strain>
        <tissue evidence="2">Leaf</tissue>
    </source>
</reference>
<dbReference type="AlphaFoldDB" id="A0A392U6P7"/>
<organism evidence="2 3">
    <name type="scientific">Trifolium medium</name>
    <dbReference type="NCBI Taxonomy" id="97028"/>
    <lineage>
        <taxon>Eukaryota</taxon>
        <taxon>Viridiplantae</taxon>
        <taxon>Streptophyta</taxon>
        <taxon>Embryophyta</taxon>
        <taxon>Tracheophyta</taxon>
        <taxon>Spermatophyta</taxon>
        <taxon>Magnoliopsida</taxon>
        <taxon>eudicotyledons</taxon>
        <taxon>Gunneridae</taxon>
        <taxon>Pentapetalae</taxon>
        <taxon>rosids</taxon>
        <taxon>fabids</taxon>
        <taxon>Fabales</taxon>
        <taxon>Fabaceae</taxon>
        <taxon>Papilionoideae</taxon>
        <taxon>50 kb inversion clade</taxon>
        <taxon>NPAAA clade</taxon>
        <taxon>Hologalegina</taxon>
        <taxon>IRL clade</taxon>
        <taxon>Trifolieae</taxon>
        <taxon>Trifolium</taxon>
    </lineage>
</organism>
<feature type="non-terminal residue" evidence="2">
    <location>
        <position position="1"/>
    </location>
</feature>
<keyword evidence="3" id="KW-1185">Reference proteome</keyword>
<feature type="compositionally biased region" description="Polar residues" evidence="1">
    <location>
        <begin position="10"/>
        <end position="19"/>
    </location>
</feature>
<evidence type="ECO:0000313" key="2">
    <source>
        <dbReference type="EMBL" id="MCI69042.1"/>
    </source>
</evidence>
<sequence length="47" mass="4851">QPSLRPAQEAETNPAVSNRSAPSAAPSAPSAGGRTRNKRAQSSNDDF</sequence>
<comment type="caution">
    <text evidence="2">The sequence shown here is derived from an EMBL/GenBank/DDBJ whole genome shotgun (WGS) entry which is preliminary data.</text>
</comment>
<protein>
    <submittedName>
        <fullName evidence="2">Uncharacterized protein</fullName>
    </submittedName>
</protein>
<evidence type="ECO:0000256" key="1">
    <source>
        <dbReference type="SAM" id="MobiDB-lite"/>
    </source>
</evidence>
<name>A0A392U6P7_9FABA</name>
<feature type="compositionally biased region" description="Low complexity" evidence="1">
    <location>
        <begin position="20"/>
        <end position="31"/>
    </location>
</feature>
<dbReference type="Proteomes" id="UP000265520">
    <property type="component" value="Unassembled WGS sequence"/>
</dbReference>
<feature type="region of interest" description="Disordered" evidence="1">
    <location>
        <begin position="1"/>
        <end position="47"/>
    </location>
</feature>
<accession>A0A392U6P7</accession>
<evidence type="ECO:0000313" key="3">
    <source>
        <dbReference type="Proteomes" id="UP000265520"/>
    </source>
</evidence>
<dbReference type="EMBL" id="LXQA010747971">
    <property type="protein sequence ID" value="MCI69042.1"/>
    <property type="molecule type" value="Genomic_DNA"/>
</dbReference>
<proteinExistence type="predicted"/>